<protein>
    <submittedName>
        <fullName evidence="2">Integrase-like, catalytic core</fullName>
    </submittedName>
</protein>
<name>A0A128A1Z0_9ARCH</name>
<evidence type="ECO:0000313" key="3">
    <source>
        <dbReference type="Proteomes" id="UP000196239"/>
    </source>
</evidence>
<dbReference type="SUPFAM" id="SSF56349">
    <property type="entry name" value="DNA breaking-rejoining enzymes"/>
    <property type="match status" value="1"/>
</dbReference>
<dbReference type="AlphaFoldDB" id="A0A128A1Z0"/>
<dbReference type="EMBL" id="LN890280">
    <property type="protein sequence ID" value="CUR51348.1"/>
    <property type="molecule type" value="Genomic_DNA"/>
</dbReference>
<keyword evidence="3" id="KW-1185">Reference proteome</keyword>
<dbReference type="Proteomes" id="UP000196239">
    <property type="component" value="Chromosome 1"/>
</dbReference>
<sequence length="430" mass="50297">MMKISKSEIQKVSDEPIGLFYQGIRAAATKEKYTRTLRRILCDFFEDVLEGTFEERASQLVHKAKSDPEWITSLLLTLSKRLKERTDLPRTNDDYLSPNSFPRFFKPIRKLLDMNDVPVAWKRIYYTFPQRDNTYSDSRGYTREEIQKMLGFTRGPMDKALILVAASSGIRGGGFMLYWNDLMPVYKVDDKIVFDITESEESRAQIVCATLTVYRKTQEEYPAFITPEAYNAIMDYRLKWIKEVGKEPLPTDPLFKEAGPFATMLKVDAVKRRITRVAENAGIRKPLVKGKRKHEVPIMNGFRRFFNKINKETISKDSPLAALIKKEYMMDHVGLVKLDRNYFKAHISELVEEYLNAVPSLTISDEEREKALNKKLRIENKDLYQKNVRIAELEKNQEMMTRWMMRFKEIHPEMFTEEVFVGGVKTQQRS</sequence>
<evidence type="ECO:0000313" key="2">
    <source>
        <dbReference type="EMBL" id="CUR51348.1"/>
    </source>
</evidence>
<proteinExistence type="predicted"/>
<evidence type="ECO:0000256" key="1">
    <source>
        <dbReference type="ARBA" id="ARBA00023172"/>
    </source>
</evidence>
<gene>
    <name evidence="2" type="ORF">NDEV_0583</name>
</gene>
<organism evidence="2 3">
    <name type="scientific">Nitrosotalea devaniterrae</name>
    <dbReference type="NCBI Taxonomy" id="1078905"/>
    <lineage>
        <taxon>Archaea</taxon>
        <taxon>Nitrososphaerota</taxon>
        <taxon>Nitrososphaeria</taxon>
        <taxon>Nitrosotaleales</taxon>
        <taxon>Nitrosotaleaceae</taxon>
        <taxon>Nitrosotalea</taxon>
    </lineage>
</organism>
<dbReference type="GO" id="GO:0003677">
    <property type="term" value="F:DNA binding"/>
    <property type="evidence" value="ECO:0007669"/>
    <property type="project" value="InterPro"/>
</dbReference>
<dbReference type="KEGG" id="ndv:NDEV_0583"/>
<dbReference type="InterPro" id="IPR013762">
    <property type="entry name" value="Integrase-like_cat_sf"/>
</dbReference>
<dbReference type="InterPro" id="IPR011010">
    <property type="entry name" value="DNA_brk_join_enz"/>
</dbReference>
<keyword evidence="1" id="KW-0233">DNA recombination</keyword>
<accession>A0A128A1Z0</accession>
<reference evidence="3" key="1">
    <citation type="submission" date="2015-10" db="EMBL/GenBank/DDBJ databases">
        <authorList>
            <person name="Lehtovirta-Morley L.E."/>
            <person name="Vieille C."/>
        </authorList>
    </citation>
    <scope>NUCLEOTIDE SEQUENCE [LARGE SCALE GENOMIC DNA]</scope>
</reference>
<dbReference type="GO" id="GO:0015074">
    <property type="term" value="P:DNA integration"/>
    <property type="evidence" value="ECO:0007669"/>
    <property type="project" value="InterPro"/>
</dbReference>
<dbReference type="GO" id="GO:0006310">
    <property type="term" value="P:DNA recombination"/>
    <property type="evidence" value="ECO:0007669"/>
    <property type="project" value="UniProtKB-KW"/>
</dbReference>
<dbReference type="Gene3D" id="1.10.443.10">
    <property type="entry name" value="Intergrase catalytic core"/>
    <property type="match status" value="1"/>
</dbReference>